<dbReference type="PROSITE" id="PS50977">
    <property type="entry name" value="HTH_TETR_2"/>
    <property type="match status" value="1"/>
</dbReference>
<dbReference type="STRING" id="1486262.TM49_11175"/>
<evidence type="ECO:0000259" key="5">
    <source>
        <dbReference type="PROSITE" id="PS50977"/>
    </source>
</evidence>
<dbReference type="Gene3D" id="1.10.357.10">
    <property type="entry name" value="Tetracycline Repressor, domain 2"/>
    <property type="match status" value="1"/>
</dbReference>
<feature type="domain" description="HTH tetR-type" evidence="5">
    <location>
        <begin position="2"/>
        <end position="62"/>
    </location>
</feature>
<dbReference type="EMBL" id="CP010803">
    <property type="protein sequence ID" value="AJY48133.1"/>
    <property type="molecule type" value="Genomic_DNA"/>
</dbReference>
<dbReference type="Pfam" id="PF00440">
    <property type="entry name" value="TetR_N"/>
    <property type="match status" value="1"/>
</dbReference>
<organism evidence="6 7">
    <name type="scientific">Martelella endophytica</name>
    <dbReference type="NCBI Taxonomy" id="1486262"/>
    <lineage>
        <taxon>Bacteria</taxon>
        <taxon>Pseudomonadati</taxon>
        <taxon>Pseudomonadota</taxon>
        <taxon>Alphaproteobacteria</taxon>
        <taxon>Hyphomicrobiales</taxon>
        <taxon>Aurantimonadaceae</taxon>
        <taxon>Martelella</taxon>
    </lineage>
</organism>
<dbReference type="HOGENOM" id="CLU_069356_40_0_5"/>
<evidence type="ECO:0000256" key="4">
    <source>
        <dbReference type="PROSITE-ProRule" id="PRU00335"/>
    </source>
</evidence>
<feature type="DNA-binding region" description="H-T-H motif" evidence="4">
    <location>
        <begin position="25"/>
        <end position="44"/>
    </location>
</feature>
<sequence length="184" mass="19880">MTDTRTRLVEAAAALLDEGGPSAVTLREVAGRVGLSHNAPYRHFKDKDMLLAGIAERELVVSRQNWQAVVDGNMTLIDALREHLRRAIAWPERFSLTYGPWPAAVKHALTSGTEAQQAFLSAVVAAQARGELPPGEPERLARLILATANGAATQVINGHLARGGKWNGDAEDVVTDLLAFLNRD</sequence>
<protein>
    <recommendedName>
        <fullName evidence="5">HTH tetR-type domain-containing protein</fullName>
    </recommendedName>
</protein>
<dbReference type="PRINTS" id="PR00455">
    <property type="entry name" value="HTHTETR"/>
</dbReference>
<dbReference type="GO" id="GO:0000976">
    <property type="term" value="F:transcription cis-regulatory region binding"/>
    <property type="evidence" value="ECO:0007669"/>
    <property type="project" value="TreeGrafter"/>
</dbReference>
<dbReference type="GO" id="GO:0003700">
    <property type="term" value="F:DNA-binding transcription factor activity"/>
    <property type="evidence" value="ECO:0007669"/>
    <property type="project" value="TreeGrafter"/>
</dbReference>
<evidence type="ECO:0000256" key="2">
    <source>
        <dbReference type="ARBA" id="ARBA00023125"/>
    </source>
</evidence>
<dbReference type="Proteomes" id="UP000032611">
    <property type="component" value="Chromosome"/>
</dbReference>
<dbReference type="InterPro" id="IPR001647">
    <property type="entry name" value="HTH_TetR"/>
</dbReference>
<keyword evidence="1" id="KW-0805">Transcription regulation</keyword>
<dbReference type="PANTHER" id="PTHR30055">
    <property type="entry name" value="HTH-TYPE TRANSCRIPTIONAL REGULATOR RUTR"/>
    <property type="match status" value="1"/>
</dbReference>
<dbReference type="AlphaFoldDB" id="A0A0D5LXF9"/>
<dbReference type="InterPro" id="IPR009057">
    <property type="entry name" value="Homeodomain-like_sf"/>
</dbReference>
<dbReference type="InterPro" id="IPR050109">
    <property type="entry name" value="HTH-type_TetR-like_transc_reg"/>
</dbReference>
<evidence type="ECO:0000256" key="3">
    <source>
        <dbReference type="ARBA" id="ARBA00023163"/>
    </source>
</evidence>
<evidence type="ECO:0000256" key="1">
    <source>
        <dbReference type="ARBA" id="ARBA00023015"/>
    </source>
</evidence>
<dbReference type="Pfam" id="PF13305">
    <property type="entry name" value="TetR_C_33"/>
    <property type="match status" value="1"/>
</dbReference>
<dbReference type="PANTHER" id="PTHR30055:SF220">
    <property type="entry name" value="TETR-FAMILY REGULATORY PROTEIN"/>
    <property type="match status" value="1"/>
</dbReference>
<proteinExistence type="predicted"/>
<reference evidence="6 7" key="1">
    <citation type="journal article" date="2015" name="Genome Announc.">
        <title>Complete genome sequence of Martelella endophytica YC6887, which has antifungal activity associated with a halophyte.</title>
        <authorList>
            <person name="Khan A."/>
            <person name="Khan H."/>
            <person name="Chung E.J."/>
            <person name="Hossain M.T."/>
            <person name="Chung Y.R."/>
        </authorList>
    </citation>
    <scope>NUCLEOTIDE SEQUENCE [LARGE SCALE GENOMIC DNA]</scope>
    <source>
        <strain evidence="6">YC6887</strain>
    </source>
</reference>
<keyword evidence="7" id="KW-1185">Reference proteome</keyword>
<accession>A0A0D5LXF9</accession>
<evidence type="ECO:0000313" key="6">
    <source>
        <dbReference type="EMBL" id="AJY48133.1"/>
    </source>
</evidence>
<name>A0A0D5LXF9_MAREN</name>
<dbReference type="InterPro" id="IPR036271">
    <property type="entry name" value="Tet_transcr_reg_TetR-rel_C_sf"/>
</dbReference>
<keyword evidence="3" id="KW-0804">Transcription</keyword>
<keyword evidence="2 4" id="KW-0238">DNA-binding</keyword>
<dbReference type="SUPFAM" id="SSF48498">
    <property type="entry name" value="Tetracyclin repressor-like, C-terminal domain"/>
    <property type="match status" value="1"/>
</dbReference>
<dbReference type="KEGG" id="mey:TM49_11175"/>
<dbReference type="SUPFAM" id="SSF46689">
    <property type="entry name" value="Homeodomain-like"/>
    <property type="match status" value="1"/>
</dbReference>
<gene>
    <name evidence="6" type="ORF">TM49_11175</name>
</gene>
<evidence type="ECO:0000313" key="7">
    <source>
        <dbReference type="Proteomes" id="UP000032611"/>
    </source>
</evidence>
<dbReference type="InterPro" id="IPR025996">
    <property type="entry name" value="MT1864/Rv1816-like_C"/>
</dbReference>
<dbReference type="PATRIC" id="fig|1486262.3.peg.2315"/>